<dbReference type="AlphaFoldDB" id="Q98PB4"/>
<reference evidence="1 2" key="1">
    <citation type="journal article" date="2000" name="DNA Res.">
        <title>Complete genome structure of the nitrogen-fixing symbiotic bacterium Mesorhizobium loti.</title>
        <authorList>
            <person name="Kaneko T."/>
            <person name="Nakamura Y."/>
            <person name="Sato S."/>
            <person name="Asamizu E."/>
            <person name="Kato T."/>
            <person name="Sasamoto S."/>
            <person name="Watanabe A."/>
            <person name="Idesawa K."/>
            <person name="Ishikawa A."/>
            <person name="Kawashima K."/>
            <person name="Kimura T."/>
            <person name="Kishida Y."/>
            <person name="Kiyokawa C."/>
            <person name="Kohara M."/>
            <person name="Matsumoto M."/>
            <person name="Matsuno A."/>
            <person name="Mochizuki Y."/>
            <person name="Nakayama S."/>
            <person name="Nakazaki N."/>
            <person name="Shimpo S."/>
            <person name="Sugimoto M."/>
            <person name="Takeuchi C."/>
            <person name="Yamada M."/>
            <person name="Tabata S."/>
        </authorList>
    </citation>
    <scope>NUCLEOTIDE SEQUENCE [LARGE SCALE GENOMIC DNA]</scope>
    <source>
        <strain evidence="2">LMG 29417 / CECT 9101 / MAFF 303099</strain>
        <plasmid evidence="1 2">pMLb</plasmid>
    </source>
</reference>
<geneLocation type="plasmid" evidence="1 2">
    <name>pMLb</name>
</geneLocation>
<dbReference type="KEGG" id="mlo:msr9534"/>
<proteinExistence type="predicted"/>
<sequence>MVARAASFKQADLSRAIKAMVAAGLEIGPVKIDPSGSIIILPAKKGAATDKSEDDNEWDDVLK</sequence>
<keyword evidence="1" id="KW-0614">Plasmid</keyword>
<protein>
    <submittedName>
        <fullName evidence="1">Msr9534 protein</fullName>
    </submittedName>
</protein>
<dbReference type="EMBL" id="AP003017">
    <property type="protein sequence ID" value="BAB54741.1"/>
    <property type="molecule type" value="Genomic_DNA"/>
</dbReference>
<dbReference type="RefSeq" id="WP_010916235.1">
    <property type="nucleotide sequence ID" value="NC_002682.1"/>
</dbReference>
<dbReference type="HOGENOM" id="CLU_205979_0_0_5"/>
<organism evidence="1 2">
    <name type="scientific">Mesorhizobium japonicum (strain LMG 29417 / CECT 9101 / MAFF 303099)</name>
    <name type="common">Mesorhizobium loti (strain MAFF 303099)</name>
    <dbReference type="NCBI Taxonomy" id="266835"/>
    <lineage>
        <taxon>Bacteria</taxon>
        <taxon>Pseudomonadati</taxon>
        <taxon>Pseudomonadota</taxon>
        <taxon>Alphaproteobacteria</taxon>
        <taxon>Hyphomicrobiales</taxon>
        <taxon>Phyllobacteriaceae</taxon>
        <taxon>Mesorhizobium</taxon>
    </lineage>
</organism>
<evidence type="ECO:0000313" key="1">
    <source>
        <dbReference type="EMBL" id="BAB54741.1"/>
    </source>
</evidence>
<evidence type="ECO:0000313" key="2">
    <source>
        <dbReference type="Proteomes" id="UP000000552"/>
    </source>
</evidence>
<accession>Q98PB4</accession>
<dbReference type="Proteomes" id="UP000000552">
    <property type="component" value="Plasmid pMLb"/>
</dbReference>
<name>Q98PB4_RHILO</name>
<gene>
    <name evidence="1" type="ordered locus">msr9534</name>
</gene>